<dbReference type="AlphaFoldDB" id="A0A1D9LCG7"/>
<organism evidence="2 3">
    <name type="scientific">Chromobacterium vaccinii</name>
    <dbReference type="NCBI Taxonomy" id="1108595"/>
    <lineage>
        <taxon>Bacteria</taxon>
        <taxon>Pseudomonadati</taxon>
        <taxon>Pseudomonadota</taxon>
        <taxon>Betaproteobacteria</taxon>
        <taxon>Neisseriales</taxon>
        <taxon>Chromobacteriaceae</taxon>
        <taxon>Chromobacterium</taxon>
    </lineage>
</organism>
<proteinExistence type="predicted"/>
<dbReference type="Pfam" id="PF00583">
    <property type="entry name" value="Acetyltransf_1"/>
    <property type="match status" value="1"/>
</dbReference>
<dbReference type="CDD" id="cd04301">
    <property type="entry name" value="NAT_SF"/>
    <property type="match status" value="1"/>
</dbReference>
<dbReference type="KEGG" id="cvc:BKX93_02240"/>
<dbReference type="InterPro" id="IPR000182">
    <property type="entry name" value="GNAT_dom"/>
</dbReference>
<dbReference type="SUPFAM" id="SSF55729">
    <property type="entry name" value="Acyl-CoA N-acyltransferases (Nat)"/>
    <property type="match status" value="1"/>
</dbReference>
<protein>
    <submittedName>
        <fullName evidence="2">GNAT family N-acetyltransferase</fullName>
    </submittedName>
</protein>
<evidence type="ECO:0000313" key="2">
    <source>
        <dbReference type="EMBL" id="AOZ48931.1"/>
    </source>
</evidence>
<dbReference type="Gene3D" id="3.40.630.30">
    <property type="match status" value="1"/>
</dbReference>
<keyword evidence="2" id="KW-0808">Transferase</keyword>
<evidence type="ECO:0000313" key="3">
    <source>
        <dbReference type="Proteomes" id="UP000178776"/>
    </source>
</evidence>
<dbReference type="PROSITE" id="PS51186">
    <property type="entry name" value="GNAT"/>
    <property type="match status" value="1"/>
</dbReference>
<dbReference type="Proteomes" id="UP000178776">
    <property type="component" value="Chromosome"/>
</dbReference>
<reference evidence="2 3" key="1">
    <citation type="submission" date="2016-10" db="EMBL/GenBank/DDBJ databases">
        <title>Chromobacterium muskegensis sp. nov., an insecticidal bacterium isolated from Sphagnum bogs.</title>
        <authorList>
            <person name="Sparks M.E."/>
            <person name="Blackburn M.B."/>
            <person name="Gundersen-Rindal D.E."/>
            <person name="Mitchell A."/>
            <person name="Farrar R."/>
            <person name="Kuhar D."/>
        </authorList>
    </citation>
    <scope>NUCLEOTIDE SEQUENCE [LARGE SCALE GENOMIC DNA]</scope>
    <source>
        <strain evidence="2 3">21-1</strain>
    </source>
</reference>
<dbReference type="STRING" id="1108595.BKX93_02240"/>
<evidence type="ECO:0000259" key="1">
    <source>
        <dbReference type="PROSITE" id="PS51186"/>
    </source>
</evidence>
<sequence>MIQLARQDQEIEHCFAVMRQLRPHLQADAFVATVRAQMAEGYQLAYLRNGDAIACVAGFRIQRTLVAGKSLYIDDLATDETIRSRGHGAAMMAWLRQLAVAEGCGEIHLDSGVQRHRAHRFYLNRNMDIVAHHFSELLKHD</sequence>
<dbReference type="InterPro" id="IPR016181">
    <property type="entry name" value="Acyl_CoA_acyltransferase"/>
</dbReference>
<feature type="domain" description="N-acetyltransferase" evidence="1">
    <location>
        <begin position="1"/>
        <end position="141"/>
    </location>
</feature>
<dbReference type="GeneID" id="68840034"/>
<gene>
    <name evidence="2" type="ORF">BKX93_02240</name>
</gene>
<accession>A0A1D9LCG7</accession>
<dbReference type="RefSeq" id="WP_046156480.1">
    <property type="nucleotide sequence ID" value="NZ_CP017707.1"/>
</dbReference>
<dbReference type="GO" id="GO:0016747">
    <property type="term" value="F:acyltransferase activity, transferring groups other than amino-acyl groups"/>
    <property type="evidence" value="ECO:0007669"/>
    <property type="project" value="InterPro"/>
</dbReference>
<name>A0A1D9LCG7_9NEIS</name>
<dbReference type="EMBL" id="CP017707">
    <property type="protein sequence ID" value="AOZ48931.1"/>
    <property type="molecule type" value="Genomic_DNA"/>
</dbReference>